<dbReference type="AlphaFoldDB" id="A0A8X6K824"/>
<accession>A0A8X6K824</accession>
<evidence type="ECO:0000313" key="1">
    <source>
        <dbReference type="EMBL" id="GFQ63888.1"/>
    </source>
</evidence>
<sequence>MSAIELGGLSYKIPLAVGYPYMIATNIEVEDGIVNGTIDVLRNLELLIGDEHNTGLEAQDEPSTSEATHKQRLRLWIEFPFEMIDQ</sequence>
<gene>
    <name evidence="1" type="ORF">TNCT_418121</name>
</gene>
<dbReference type="OrthoDB" id="416437at2759"/>
<reference evidence="1" key="1">
    <citation type="submission" date="2020-07" db="EMBL/GenBank/DDBJ databases">
        <title>Multicomponent nature underlies the extraordinary mechanical properties of spider dragline silk.</title>
        <authorList>
            <person name="Kono N."/>
            <person name="Nakamura H."/>
            <person name="Mori M."/>
            <person name="Yoshida Y."/>
            <person name="Ohtoshi R."/>
            <person name="Malay A.D."/>
            <person name="Moran D.A.P."/>
            <person name="Tomita M."/>
            <person name="Numata K."/>
            <person name="Arakawa K."/>
        </authorList>
    </citation>
    <scope>NUCLEOTIDE SEQUENCE</scope>
</reference>
<protein>
    <submittedName>
        <fullName evidence="1">Uncharacterized protein</fullName>
    </submittedName>
</protein>
<dbReference type="EMBL" id="BMAO01019932">
    <property type="protein sequence ID" value="GFQ63888.1"/>
    <property type="molecule type" value="Genomic_DNA"/>
</dbReference>
<evidence type="ECO:0000313" key="2">
    <source>
        <dbReference type="Proteomes" id="UP000887116"/>
    </source>
</evidence>
<comment type="caution">
    <text evidence="1">The sequence shown here is derived from an EMBL/GenBank/DDBJ whole genome shotgun (WGS) entry which is preliminary data.</text>
</comment>
<organism evidence="1 2">
    <name type="scientific">Trichonephila clavata</name>
    <name type="common">Joro spider</name>
    <name type="synonym">Nephila clavata</name>
    <dbReference type="NCBI Taxonomy" id="2740835"/>
    <lineage>
        <taxon>Eukaryota</taxon>
        <taxon>Metazoa</taxon>
        <taxon>Ecdysozoa</taxon>
        <taxon>Arthropoda</taxon>
        <taxon>Chelicerata</taxon>
        <taxon>Arachnida</taxon>
        <taxon>Araneae</taxon>
        <taxon>Araneomorphae</taxon>
        <taxon>Entelegynae</taxon>
        <taxon>Araneoidea</taxon>
        <taxon>Nephilidae</taxon>
        <taxon>Trichonephila</taxon>
    </lineage>
</organism>
<proteinExistence type="predicted"/>
<name>A0A8X6K824_TRICU</name>
<keyword evidence="2" id="KW-1185">Reference proteome</keyword>
<dbReference type="Proteomes" id="UP000887116">
    <property type="component" value="Unassembled WGS sequence"/>
</dbReference>